<dbReference type="RefSeq" id="WP_313322912.1">
    <property type="nucleotide sequence ID" value="NZ_CP134878.1"/>
</dbReference>
<dbReference type="SUPFAM" id="SSF53448">
    <property type="entry name" value="Nucleotide-diphospho-sugar transferases"/>
    <property type="match status" value="1"/>
</dbReference>
<dbReference type="EMBL" id="CP134878">
    <property type="protein sequence ID" value="WNM18753.1"/>
    <property type="molecule type" value="Genomic_DNA"/>
</dbReference>
<organism evidence="1">
    <name type="scientific">Flavobacterium capsici</name>
    <dbReference type="NCBI Taxonomy" id="3075618"/>
    <lineage>
        <taxon>Bacteria</taxon>
        <taxon>Pseudomonadati</taxon>
        <taxon>Bacteroidota</taxon>
        <taxon>Flavobacteriia</taxon>
        <taxon>Flavobacteriales</taxon>
        <taxon>Flavobacteriaceae</taxon>
        <taxon>Flavobacterium</taxon>
    </lineage>
</organism>
<evidence type="ECO:0000313" key="2">
    <source>
        <dbReference type="EMBL" id="WNM22804.1"/>
    </source>
</evidence>
<accession>A0AA96F3B9</accession>
<dbReference type="KEGG" id="fcj:RN605_05435"/>
<dbReference type="EMBL" id="CP134890">
    <property type="protein sequence ID" value="WNM22804.1"/>
    <property type="molecule type" value="Genomic_DNA"/>
</dbReference>
<protein>
    <submittedName>
        <fullName evidence="1">Glycosyltransferase family 2 protein</fullName>
    </submittedName>
</protein>
<dbReference type="InterPro" id="IPR029044">
    <property type="entry name" value="Nucleotide-diphossugar_trans"/>
</dbReference>
<evidence type="ECO:0000313" key="3">
    <source>
        <dbReference type="Proteomes" id="UP001304515"/>
    </source>
</evidence>
<accession>A0AA96EUG9</accession>
<name>A0AA96EUG9_9FLAO</name>
<dbReference type="Gene3D" id="3.90.550.10">
    <property type="entry name" value="Spore Coat Polysaccharide Biosynthesis Protein SpsA, Chain A"/>
    <property type="match status" value="1"/>
</dbReference>
<dbReference type="AlphaFoldDB" id="A0AA96EUG9"/>
<proteinExistence type="predicted"/>
<evidence type="ECO:0000313" key="1">
    <source>
        <dbReference type="EMBL" id="WNM18753.1"/>
    </source>
</evidence>
<reference evidence="1 3" key="1">
    <citation type="submission" date="2023-09" db="EMBL/GenBank/DDBJ databases">
        <title>Flavobacterium sp. a novel bacteria isolate from Pepper rhizosphere.</title>
        <authorList>
            <person name="Peng Y."/>
            <person name="Lee J."/>
        </authorList>
    </citation>
    <scope>NUCLEOTIDE SEQUENCE</scope>
    <source>
        <strain evidence="1">PMR2A8</strain>
        <strain evidence="2 3">PMTSA4</strain>
    </source>
</reference>
<dbReference type="Proteomes" id="UP001304515">
    <property type="component" value="Chromosome"/>
</dbReference>
<gene>
    <name evidence="2" type="ORF">RN605_05435</name>
    <name evidence="1" type="ORF">RN608_12135</name>
</gene>
<sequence length="338" mass="39905">MDILIKSYNRPYYLDRCLFSIQKHVVNNGNVVVLDDGTPQIYLDKIQEKYPFVIIKKSEFYNEKVTYTSVGKRPEKYKIPIEFWLNAAKNASENFILIEDDTWFIDDVNLNEINNEIANNSVAMTKLYWIGNSIINQNKKEQKLNNIVLLEPKLFTIVPSIYNFIFYKFDKFKIRKTLRLFKIHTDEKHLAYYTIYAVAGMIFNKEYFLSLWKNHQNKVDEGLQLYNAVKKFKDSKGKLKFARCEKEVLKTGFISSATNEHKEKFSGNVDMFQFNKIMNEAWLNDTFEVIKSLPNDIHSDEVVKVLNSSNQNAIQTENWINWSNDFKNYYINIGCKID</sequence>
<keyword evidence="3" id="KW-1185">Reference proteome</keyword>